<keyword evidence="3" id="KW-0808">Transferase</keyword>
<dbReference type="PANTHER" id="PTHR48005:SF70">
    <property type="entry name" value="MDIS1-INTERACTING RECEPTOR LIKE KINASE 2-LIKE"/>
    <property type="match status" value="1"/>
</dbReference>
<dbReference type="AlphaFoldDB" id="A0A834T7Z2"/>
<evidence type="ECO:0000256" key="8">
    <source>
        <dbReference type="ARBA" id="ARBA00048679"/>
    </source>
</evidence>
<evidence type="ECO:0000256" key="7">
    <source>
        <dbReference type="ARBA" id="ARBA00047899"/>
    </source>
</evidence>
<evidence type="ECO:0000313" key="10">
    <source>
        <dbReference type="EMBL" id="KAF7815672.1"/>
    </source>
</evidence>
<dbReference type="PANTHER" id="PTHR48005">
    <property type="entry name" value="LEUCINE RICH REPEAT KINASE 2"/>
    <property type="match status" value="1"/>
</dbReference>
<dbReference type="EMBL" id="JAAIUW010000009">
    <property type="protein sequence ID" value="KAF7815672.1"/>
    <property type="molecule type" value="Genomic_DNA"/>
</dbReference>
<evidence type="ECO:0000259" key="9">
    <source>
        <dbReference type="PROSITE" id="PS50011"/>
    </source>
</evidence>
<gene>
    <name evidence="10" type="ORF">G2W53_029641</name>
</gene>
<dbReference type="PIRSF" id="PIRSF000654">
    <property type="entry name" value="Integrin-linked_kinase"/>
    <property type="match status" value="1"/>
</dbReference>
<dbReference type="FunFam" id="1.10.510.10:FF:000445">
    <property type="entry name" value="MDIS1-interacting receptor like kinase 2"/>
    <property type="match status" value="1"/>
</dbReference>
<dbReference type="Proteomes" id="UP000634136">
    <property type="component" value="Unassembled WGS sequence"/>
</dbReference>
<evidence type="ECO:0000256" key="3">
    <source>
        <dbReference type="ARBA" id="ARBA00022679"/>
    </source>
</evidence>
<dbReference type="GO" id="GO:0004674">
    <property type="term" value="F:protein serine/threonine kinase activity"/>
    <property type="evidence" value="ECO:0007669"/>
    <property type="project" value="UniProtKB-KW"/>
</dbReference>
<dbReference type="GO" id="GO:0005524">
    <property type="term" value="F:ATP binding"/>
    <property type="evidence" value="ECO:0007669"/>
    <property type="project" value="UniProtKB-KW"/>
</dbReference>
<keyword evidence="6" id="KW-0067">ATP-binding</keyword>
<dbReference type="PROSITE" id="PS00109">
    <property type="entry name" value="PROTEIN_KINASE_TYR"/>
    <property type="match status" value="1"/>
</dbReference>
<dbReference type="InterPro" id="IPR051420">
    <property type="entry name" value="Ser_Thr_Kinases_DiverseReg"/>
</dbReference>
<dbReference type="EC" id="2.7.11.1" evidence="1"/>
<dbReference type="Pfam" id="PF00069">
    <property type="entry name" value="Pkinase"/>
    <property type="match status" value="1"/>
</dbReference>
<proteinExistence type="predicted"/>
<comment type="caution">
    <text evidence="10">The sequence shown here is derived from an EMBL/GenBank/DDBJ whole genome shotgun (WGS) entry which is preliminary data.</text>
</comment>
<evidence type="ECO:0000256" key="1">
    <source>
        <dbReference type="ARBA" id="ARBA00012513"/>
    </source>
</evidence>
<keyword evidence="4" id="KW-0547">Nucleotide-binding</keyword>
<evidence type="ECO:0000256" key="4">
    <source>
        <dbReference type="ARBA" id="ARBA00022741"/>
    </source>
</evidence>
<evidence type="ECO:0000313" key="11">
    <source>
        <dbReference type="Proteomes" id="UP000634136"/>
    </source>
</evidence>
<evidence type="ECO:0000256" key="6">
    <source>
        <dbReference type="ARBA" id="ARBA00022840"/>
    </source>
</evidence>
<dbReference type="Gene3D" id="1.10.510.10">
    <property type="entry name" value="Transferase(Phosphotransferase) domain 1"/>
    <property type="match status" value="1"/>
</dbReference>
<dbReference type="Gene3D" id="3.30.200.20">
    <property type="entry name" value="Phosphorylase Kinase, domain 1"/>
    <property type="match status" value="1"/>
</dbReference>
<name>A0A834T7Z2_9FABA</name>
<dbReference type="OrthoDB" id="1895577at2759"/>
<keyword evidence="5 10" id="KW-0418">Kinase</keyword>
<sequence>MPDGEVTNLKALTSEIRALTEAKHRNIVRLYGFCSNSQFSFLVYEFLEGGSLYSILRNENEASRLEWNKRANIVKGLANALSHMHHGCSIPIVHRDVSSKNVLLDSEYQEAHIADFGTAKFLKSDSSNITLFAGTFGYAAPEMAYFMEANEKCDVYSFGVLSLEIVMGEHPGELISSLAETSTNYNMLLKDLLDPRLSQPTNPIVEEVVLIAEIAFSCMRENPQSRPTMEQVSMKLMNPKSNLGEQFPTITVGQLVKD</sequence>
<dbReference type="InterPro" id="IPR000719">
    <property type="entry name" value="Prot_kinase_dom"/>
</dbReference>
<organism evidence="10 11">
    <name type="scientific">Senna tora</name>
    <dbReference type="NCBI Taxonomy" id="362788"/>
    <lineage>
        <taxon>Eukaryota</taxon>
        <taxon>Viridiplantae</taxon>
        <taxon>Streptophyta</taxon>
        <taxon>Embryophyta</taxon>
        <taxon>Tracheophyta</taxon>
        <taxon>Spermatophyta</taxon>
        <taxon>Magnoliopsida</taxon>
        <taxon>eudicotyledons</taxon>
        <taxon>Gunneridae</taxon>
        <taxon>Pentapetalae</taxon>
        <taxon>rosids</taxon>
        <taxon>fabids</taxon>
        <taxon>Fabales</taxon>
        <taxon>Fabaceae</taxon>
        <taxon>Caesalpinioideae</taxon>
        <taxon>Cassia clade</taxon>
        <taxon>Senna</taxon>
    </lineage>
</organism>
<evidence type="ECO:0000256" key="2">
    <source>
        <dbReference type="ARBA" id="ARBA00022527"/>
    </source>
</evidence>
<comment type="catalytic activity">
    <reaction evidence="7">
        <text>L-threonyl-[protein] + ATP = O-phospho-L-threonyl-[protein] + ADP + H(+)</text>
        <dbReference type="Rhea" id="RHEA:46608"/>
        <dbReference type="Rhea" id="RHEA-COMP:11060"/>
        <dbReference type="Rhea" id="RHEA-COMP:11605"/>
        <dbReference type="ChEBI" id="CHEBI:15378"/>
        <dbReference type="ChEBI" id="CHEBI:30013"/>
        <dbReference type="ChEBI" id="CHEBI:30616"/>
        <dbReference type="ChEBI" id="CHEBI:61977"/>
        <dbReference type="ChEBI" id="CHEBI:456216"/>
        <dbReference type="EC" id="2.7.11.1"/>
    </reaction>
</comment>
<reference evidence="10" key="1">
    <citation type="submission" date="2020-09" db="EMBL/GenBank/DDBJ databases">
        <title>Genome-Enabled Discovery of Anthraquinone Biosynthesis in Senna tora.</title>
        <authorList>
            <person name="Kang S.-H."/>
            <person name="Pandey R.P."/>
            <person name="Lee C.-M."/>
            <person name="Sim J.-S."/>
            <person name="Jeong J.-T."/>
            <person name="Choi B.-S."/>
            <person name="Jung M."/>
            <person name="Ginzburg D."/>
            <person name="Zhao K."/>
            <person name="Won S.Y."/>
            <person name="Oh T.-J."/>
            <person name="Yu Y."/>
            <person name="Kim N.-H."/>
            <person name="Lee O.R."/>
            <person name="Lee T.-H."/>
            <person name="Bashyal P."/>
            <person name="Kim T.-S."/>
            <person name="Lee W.-H."/>
            <person name="Kawkins C."/>
            <person name="Kim C.-K."/>
            <person name="Kim J.S."/>
            <person name="Ahn B.O."/>
            <person name="Rhee S.Y."/>
            <person name="Sohng J.K."/>
        </authorList>
    </citation>
    <scope>NUCLEOTIDE SEQUENCE</scope>
    <source>
        <tissue evidence="10">Leaf</tissue>
    </source>
</reference>
<comment type="catalytic activity">
    <reaction evidence="8">
        <text>L-seryl-[protein] + ATP = O-phospho-L-seryl-[protein] + ADP + H(+)</text>
        <dbReference type="Rhea" id="RHEA:17989"/>
        <dbReference type="Rhea" id="RHEA-COMP:9863"/>
        <dbReference type="Rhea" id="RHEA-COMP:11604"/>
        <dbReference type="ChEBI" id="CHEBI:15378"/>
        <dbReference type="ChEBI" id="CHEBI:29999"/>
        <dbReference type="ChEBI" id="CHEBI:30616"/>
        <dbReference type="ChEBI" id="CHEBI:83421"/>
        <dbReference type="ChEBI" id="CHEBI:456216"/>
        <dbReference type="EC" id="2.7.11.1"/>
    </reaction>
</comment>
<keyword evidence="2" id="KW-0723">Serine/threonine-protein kinase</keyword>
<keyword evidence="11" id="KW-1185">Reference proteome</keyword>
<dbReference type="PROSITE" id="PS50011">
    <property type="entry name" value="PROTEIN_KINASE_DOM"/>
    <property type="match status" value="1"/>
</dbReference>
<evidence type="ECO:0000256" key="5">
    <source>
        <dbReference type="ARBA" id="ARBA00022777"/>
    </source>
</evidence>
<protein>
    <recommendedName>
        <fullName evidence="1">non-specific serine/threonine protein kinase</fullName>
        <ecNumber evidence="1">2.7.11.1</ecNumber>
    </recommendedName>
</protein>
<dbReference type="SUPFAM" id="SSF56112">
    <property type="entry name" value="Protein kinase-like (PK-like)"/>
    <property type="match status" value="1"/>
</dbReference>
<dbReference type="InterPro" id="IPR008266">
    <property type="entry name" value="Tyr_kinase_AS"/>
</dbReference>
<dbReference type="InterPro" id="IPR011009">
    <property type="entry name" value="Kinase-like_dom_sf"/>
</dbReference>
<accession>A0A834T7Z2</accession>
<keyword evidence="10" id="KW-0675">Receptor</keyword>
<feature type="domain" description="Protein kinase" evidence="9">
    <location>
        <begin position="1"/>
        <end position="237"/>
    </location>
</feature>